<dbReference type="InterPro" id="IPR025714">
    <property type="entry name" value="Methyltranfer_dom"/>
</dbReference>
<evidence type="ECO:0000256" key="1">
    <source>
        <dbReference type="SAM" id="MobiDB-lite"/>
    </source>
</evidence>
<feature type="region of interest" description="Disordered" evidence="1">
    <location>
        <begin position="396"/>
        <end position="426"/>
    </location>
</feature>
<dbReference type="InterPro" id="IPR029063">
    <property type="entry name" value="SAM-dependent_MTases_sf"/>
</dbReference>
<name>A0A8H7XTN9_PSICU</name>
<accession>A0A8H7XTN9</accession>
<comment type="caution">
    <text evidence="3">The sequence shown here is derived from an EMBL/GenBank/DDBJ whole genome shotgun (WGS) entry which is preliminary data.</text>
</comment>
<feature type="domain" description="Methyltransferase" evidence="2">
    <location>
        <begin position="90"/>
        <end position="242"/>
    </location>
</feature>
<dbReference type="SUPFAM" id="SSF53335">
    <property type="entry name" value="S-adenosyl-L-methionine-dependent methyltransferases"/>
    <property type="match status" value="1"/>
</dbReference>
<dbReference type="PANTHER" id="PTHR12496:SF0">
    <property type="entry name" value="METHYLTRANSFERASE DOMAIN-CONTAINING PROTEIN"/>
    <property type="match status" value="1"/>
</dbReference>
<reference evidence="3" key="1">
    <citation type="submission" date="2021-02" db="EMBL/GenBank/DDBJ databases">
        <title>Psilocybe cubensis genome.</title>
        <authorList>
            <person name="Mckernan K.J."/>
            <person name="Crawford S."/>
            <person name="Trippe A."/>
            <person name="Kane L.T."/>
            <person name="Mclaughlin S."/>
        </authorList>
    </citation>
    <scope>NUCLEOTIDE SEQUENCE [LARGE SCALE GENOMIC DNA]</scope>
    <source>
        <strain evidence="3">MGC-MH-2018</strain>
    </source>
</reference>
<sequence>MSAVPDESDSLLTLPLTEQLLATHPNALQTPVTHVRPIDLVHAYCTGSSLALPRHIRTFVHAVRTQQLPREPLNSFHVRPLPFSQGMSPKKAHEVSRMASYILRLVRHLDQHALHIVDIGAGQGYLTRALKAYLPHAHILALDADNEQTLGAQRWENRVLLNANPSIDHKVIFISPESLLKALDDWVGPRPNPVPVLFVALHACGSLTPDILRAYIHATHNPNTNWRTAGLVAVGCCYNLMNPSDFPVATRHLPIAAYHLAAQIPSQWLTSIDPPTFDPSVELSIRKVTWRALLGKALQRAVPDPNYRESANDAAIKSATVPARWSRRPEMTEETLSTLEPQLKFDAPESGTGLTEPLLRLGRLRDSAYVSWNTFLRAAEQRMGVLFHPDDFEAEGKGEKAEIRDGDNVNERGKGGSDDLRPGRDTTLENDLAAHHVLRCLLGPVIESAILRDRLTWVRRGLCNRVQSDLDHSTRRPIQTLQQAGATEPTEQGSDAYAERDCGDAQRAELVNLFDQATGSGRNVAIVVAPVRYFPSTSAEDGVES</sequence>
<dbReference type="InterPro" id="IPR052220">
    <property type="entry name" value="METTL25"/>
</dbReference>
<evidence type="ECO:0000313" key="3">
    <source>
        <dbReference type="EMBL" id="KAG5165344.1"/>
    </source>
</evidence>
<dbReference type="Pfam" id="PF13679">
    <property type="entry name" value="Methyltransf_32"/>
    <property type="match status" value="1"/>
</dbReference>
<dbReference type="AlphaFoldDB" id="A0A8H7XTN9"/>
<dbReference type="PANTHER" id="PTHR12496">
    <property type="entry name" value="CGI-41 METHYLTRANSFERASE"/>
    <property type="match status" value="1"/>
</dbReference>
<protein>
    <recommendedName>
        <fullName evidence="2">Methyltransferase domain-containing protein</fullName>
    </recommendedName>
</protein>
<gene>
    <name evidence="3" type="ORF">JR316_010040</name>
</gene>
<organism evidence="3">
    <name type="scientific">Psilocybe cubensis</name>
    <name type="common">Psychedelic mushroom</name>
    <name type="synonym">Stropharia cubensis</name>
    <dbReference type="NCBI Taxonomy" id="181762"/>
    <lineage>
        <taxon>Eukaryota</taxon>
        <taxon>Fungi</taxon>
        <taxon>Dikarya</taxon>
        <taxon>Basidiomycota</taxon>
        <taxon>Agaricomycotina</taxon>
        <taxon>Agaricomycetes</taxon>
        <taxon>Agaricomycetidae</taxon>
        <taxon>Agaricales</taxon>
        <taxon>Agaricineae</taxon>
        <taxon>Strophariaceae</taxon>
        <taxon>Psilocybe</taxon>
    </lineage>
</organism>
<evidence type="ECO:0000259" key="2">
    <source>
        <dbReference type="Pfam" id="PF13679"/>
    </source>
</evidence>
<dbReference type="EMBL" id="JAFIQS010000010">
    <property type="protein sequence ID" value="KAG5165344.1"/>
    <property type="molecule type" value="Genomic_DNA"/>
</dbReference>
<proteinExistence type="predicted"/>
<dbReference type="Gene3D" id="3.40.50.150">
    <property type="entry name" value="Vaccinia Virus protein VP39"/>
    <property type="match status" value="1"/>
</dbReference>